<feature type="domain" description="GH26" evidence="8">
    <location>
        <begin position="73"/>
        <end position="414"/>
    </location>
</feature>
<dbReference type="PROSITE" id="PS51764">
    <property type="entry name" value="GH26"/>
    <property type="match status" value="1"/>
</dbReference>
<organism evidence="9 10">
    <name type="scientific">Cellulomonas chitinilytica</name>
    <dbReference type="NCBI Taxonomy" id="398759"/>
    <lineage>
        <taxon>Bacteria</taxon>
        <taxon>Bacillati</taxon>
        <taxon>Actinomycetota</taxon>
        <taxon>Actinomycetes</taxon>
        <taxon>Micrococcales</taxon>
        <taxon>Cellulomonadaceae</taxon>
        <taxon>Cellulomonas</taxon>
    </lineage>
</organism>
<accession>A0A919P2L4</accession>
<dbReference type="PANTHER" id="PTHR40079:SF4">
    <property type="entry name" value="GH26 DOMAIN-CONTAINING PROTEIN-RELATED"/>
    <property type="match status" value="1"/>
</dbReference>
<evidence type="ECO:0000256" key="3">
    <source>
        <dbReference type="ARBA" id="ARBA00023295"/>
    </source>
</evidence>
<proteinExistence type="inferred from homology"/>
<evidence type="ECO:0000256" key="4">
    <source>
        <dbReference type="PROSITE-ProRule" id="PRU01100"/>
    </source>
</evidence>
<keyword evidence="2 4" id="KW-0378">Hydrolase</keyword>
<evidence type="ECO:0000256" key="6">
    <source>
        <dbReference type="SAM" id="SignalP"/>
    </source>
</evidence>
<feature type="region of interest" description="Disordered" evidence="5">
    <location>
        <begin position="1"/>
        <end position="20"/>
    </location>
</feature>
<feature type="active site" description="Proton donor" evidence="4">
    <location>
        <position position="233"/>
    </location>
</feature>
<evidence type="ECO:0000256" key="1">
    <source>
        <dbReference type="ARBA" id="ARBA00007754"/>
    </source>
</evidence>
<dbReference type="Gene3D" id="3.20.20.80">
    <property type="entry name" value="Glycosidases"/>
    <property type="match status" value="1"/>
</dbReference>
<dbReference type="EMBL" id="BONK01000010">
    <property type="protein sequence ID" value="GIG22167.1"/>
    <property type="molecule type" value="Genomic_DNA"/>
</dbReference>
<feature type="domain" description="SLH" evidence="7">
    <location>
        <begin position="816"/>
        <end position="879"/>
    </location>
</feature>
<dbReference type="GO" id="GO:0016985">
    <property type="term" value="F:mannan endo-1,4-beta-mannosidase activity"/>
    <property type="evidence" value="ECO:0007669"/>
    <property type="project" value="InterPro"/>
</dbReference>
<dbReference type="SUPFAM" id="SSF49785">
    <property type="entry name" value="Galactose-binding domain-like"/>
    <property type="match status" value="1"/>
</dbReference>
<dbReference type="PANTHER" id="PTHR40079">
    <property type="entry name" value="MANNAN ENDO-1,4-BETA-MANNOSIDASE E-RELATED"/>
    <property type="match status" value="1"/>
</dbReference>
<dbReference type="Proteomes" id="UP000632740">
    <property type="component" value="Unassembled WGS sequence"/>
</dbReference>
<dbReference type="GO" id="GO:0006080">
    <property type="term" value="P:substituted mannan metabolic process"/>
    <property type="evidence" value="ECO:0007669"/>
    <property type="project" value="InterPro"/>
</dbReference>
<keyword evidence="6" id="KW-0732">Signal</keyword>
<protein>
    <recommendedName>
        <fullName evidence="11">Mannan endo-1,4-beta-mannosidase</fullName>
    </recommendedName>
</protein>
<dbReference type="InterPro" id="IPR017853">
    <property type="entry name" value="GH"/>
</dbReference>
<reference evidence="9" key="1">
    <citation type="submission" date="2021-01" db="EMBL/GenBank/DDBJ databases">
        <title>Whole genome shotgun sequence of Cellulomonas chitinilytica NBRC 110799.</title>
        <authorList>
            <person name="Komaki H."/>
            <person name="Tamura T."/>
        </authorList>
    </citation>
    <scope>NUCLEOTIDE SEQUENCE</scope>
    <source>
        <strain evidence="9">NBRC 110799</strain>
    </source>
</reference>
<gene>
    <name evidence="9" type="ORF">Cch01nite_28910</name>
</gene>
<name>A0A919P2L4_9CELL</name>
<dbReference type="PRINTS" id="PR00739">
    <property type="entry name" value="GLHYDRLASE26"/>
</dbReference>
<dbReference type="SUPFAM" id="SSF51445">
    <property type="entry name" value="(Trans)glycosidases"/>
    <property type="match status" value="1"/>
</dbReference>
<dbReference type="PROSITE" id="PS51272">
    <property type="entry name" value="SLH"/>
    <property type="match status" value="2"/>
</dbReference>
<feature type="active site" description="Nucleophile" evidence="4">
    <location>
        <position position="340"/>
    </location>
</feature>
<feature type="chain" id="PRO_5037548395" description="Mannan endo-1,4-beta-mannosidase" evidence="6">
    <location>
        <begin position="47"/>
        <end position="1012"/>
    </location>
</feature>
<evidence type="ECO:0000313" key="9">
    <source>
        <dbReference type="EMBL" id="GIG22167.1"/>
    </source>
</evidence>
<dbReference type="Pfam" id="PF03425">
    <property type="entry name" value="CBM_11"/>
    <property type="match status" value="1"/>
</dbReference>
<dbReference type="InterPro" id="IPR000805">
    <property type="entry name" value="Glyco_hydro_26"/>
</dbReference>
<dbReference type="InterPro" id="IPR022790">
    <property type="entry name" value="GH26_dom"/>
</dbReference>
<dbReference type="GO" id="GO:0008810">
    <property type="term" value="F:cellulase activity"/>
    <property type="evidence" value="ECO:0007669"/>
    <property type="project" value="InterPro"/>
</dbReference>
<evidence type="ECO:0008006" key="11">
    <source>
        <dbReference type="Google" id="ProtNLM"/>
    </source>
</evidence>
<dbReference type="AlphaFoldDB" id="A0A919P2L4"/>
<evidence type="ECO:0000313" key="10">
    <source>
        <dbReference type="Proteomes" id="UP000632740"/>
    </source>
</evidence>
<comment type="similarity">
    <text evidence="1 4">Belongs to the glycosyl hydrolase 26 family.</text>
</comment>
<dbReference type="InterPro" id="IPR013783">
    <property type="entry name" value="Ig-like_fold"/>
</dbReference>
<evidence type="ECO:0000256" key="2">
    <source>
        <dbReference type="ARBA" id="ARBA00022801"/>
    </source>
</evidence>
<feature type="compositionally biased region" description="Low complexity" evidence="5">
    <location>
        <begin position="7"/>
        <end position="20"/>
    </location>
</feature>
<evidence type="ECO:0000259" key="8">
    <source>
        <dbReference type="PROSITE" id="PS51764"/>
    </source>
</evidence>
<dbReference type="Gene3D" id="2.60.120.260">
    <property type="entry name" value="Galactose-binding domain-like"/>
    <property type="match status" value="2"/>
</dbReference>
<sequence length="1012" mass="107317">MRNRTFAPAVRTRPPGRPTGRTAAATLTATLTALAVTGLVALPAHAAGPAPAAAPAVTAADDTVDLVDPAATPETRSLFSYLRDVRGDGILFGHQHTTSYGLTFDTDDGASSDVKSATGDLPAVFGWDTLIIQGDERPGQQGNTAAQNVAILADSIEKADAAGGINTLSAHMENFVTGGSFYDTTGDTLRAVLPGGAKNADLNAYLDNVALLAGSVHREDGAPVPIVFRPWHENAGSWFWWGAAFGSPGEYQELFRYTVEYLRDVKDVHNLLYAFSPGSGFGGNAEQYLKTYPGDDFIDVLGLDAYDDTGSQTFLDGLVADLGMIADLADERGKVSAFTEFGVSGGVGSSGTNPESWFTKVLGAIKGDPKAARNAYMLTWANFDVGQHFVPVPGDGTYEDFQAYAADPFTLFAPEVEGAFDRATTATPAEPLVHLVSPADGSRVATGPTTIRVTVQGVSPERVYVTSSKGATVELSKGDGLWWTGEWAIPAGQLDNSTQGLTVHVVDGGTQVLTDDASAVLGPRPTFPAGVVDDFEGYGDDTALRAEYVSYGANTLSLETGVHGGGSKALRMDYDFGTQTYTGLGKQVGADWSDFSELSLWVKPDGSNNKLVLQLVAGGVSYEAYPSLAGTTASVVTVPFRDWRPAPWDTSHADRRITAEDLKAVAQFNVYVNQVDGGAPSGSIVVDDITAKVGPPVFSDVPRGHPYETEILWLYGQGLDAGYPDGTFRPTKAETRRAAVSLLYRYSDATFTPAVKKPSFVDVPKKDRDYAAVEWAVDQKIVSNKPVPLFLPDAPLDRSSAAQLLWKLAGSPEPDAAATFKDVPSWFPYAKAIAWATEKGVVTPVSATQYGVLKVVARQDMAAYLHRYDHLPTPLEPQLLYDFADGAQGWSSFAGTATGTGGALAVDSPAPDGTWAGVQPGSLDLTGRTELRFDLAQTTGVDTKVALQVGSSWTWCETALTGWIDGPRVDENAVVVDLTTLSADCQAQLGDVKGINIYLNAGQHVIDDVEVR</sequence>
<dbReference type="InterPro" id="IPR005087">
    <property type="entry name" value="CBM11"/>
</dbReference>
<dbReference type="InterPro" id="IPR001119">
    <property type="entry name" value="SLH_dom"/>
</dbReference>
<dbReference type="InterPro" id="IPR014756">
    <property type="entry name" value="Ig_E-set"/>
</dbReference>
<evidence type="ECO:0000259" key="7">
    <source>
        <dbReference type="PROSITE" id="PS51272"/>
    </source>
</evidence>
<dbReference type="Pfam" id="PF00395">
    <property type="entry name" value="SLH"/>
    <property type="match status" value="3"/>
</dbReference>
<dbReference type="Pfam" id="PF02156">
    <property type="entry name" value="Glyco_hydro_26"/>
    <property type="match status" value="1"/>
</dbReference>
<keyword evidence="3 4" id="KW-0326">Glycosidase</keyword>
<comment type="caution">
    <text evidence="9">The sequence shown here is derived from an EMBL/GenBank/DDBJ whole genome shotgun (WGS) entry which is preliminary data.</text>
</comment>
<dbReference type="InterPro" id="IPR008979">
    <property type="entry name" value="Galactose-bd-like_sf"/>
</dbReference>
<dbReference type="GO" id="GO:0030245">
    <property type="term" value="P:cellulose catabolic process"/>
    <property type="evidence" value="ECO:0007669"/>
    <property type="project" value="InterPro"/>
</dbReference>
<dbReference type="Gene3D" id="2.60.40.10">
    <property type="entry name" value="Immunoglobulins"/>
    <property type="match status" value="1"/>
</dbReference>
<dbReference type="RefSeq" id="WP_203756374.1">
    <property type="nucleotide sequence ID" value="NZ_BONK01000010.1"/>
</dbReference>
<feature type="domain" description="SLH" evidence="7">
    <location>
        <begin position="694"/>
        <end position="757"/>
    </location>
</feature>
<evidence type="ECO:0000256" key="5">
    <source>
        <dbReference type="SAM" id="MobiDB-lite"/>
    </source>
</evidence>
<dbReference type="SUPFAM" id="SSF81296">
    <property type="entry name" value="E set domains"/>
    <property type="match status" value="1"/>
</dbReference>
<feature type="signal peptide" evidence="6">
    <location>
        <begin position="1"/>
        <end position="46"/>
    </location>
</feature>
<keyword evidence="10" id="KW-1185">Reference proteome</keyword>